<keyword evidence="10" id="KW-1185">Reference proteome</keyword>
<dbReference type="SUPFAM" id="SSF56954">
    <property type="entry name" value="Outer membrane efflux proteins (OEP)"/>
    <property type="match status" value="1"/>
</dbReference>
<keyword evidence="5" id="KW-0812">Transmembrane</keyword>
<dbReference type="GO" id="GO:1990281">
    <property type="term" value="C:efflux pump complex"/>
    <property type="evidence" value="ECO:0007669"/>
    <property type="project" value="TreeGrafter"/>
</dbReference>
<keyword evidence="6" id="KW-0472">Membrane</keyword>
<organism evidence="9 10">
    <name type="scientific">Niastella populi</name>
    <dbReference type="NCBI Taxonomy" id="550983"/>
    <lineage>
        <taxon>Bacteria</taxon>
        <taxon>Pseudomonadati</taxon>
        <taxon>Bacteroidota</taxon>
        <taxon>Chitinophagia</taxon>
        <taxon>Chitinophagales</taxon>
        <taxon>Chitinophagaceae</taxon>
        <taxon>Niastella</taxon>
    </lineage>
</organism>
<gene>
    <name evidence="9" type="ORF">A4R26_10980</name>
</gene>
<dbReference type="Pfam" id="PF02321">
    <property type="entry name" value="OEP"/>
    <property type="match status" value="2"/>
</dbReference>
<evidence type="ECO:0000256" key="8">
    <source>
        <dbReference type="SAM" id="SignalP"/>
    </source>
</evidence>
<evidence type="ECO:0000256" key="7">
    <source>
        <dbReference type="ARBA" id="ARBA00023237"/>
    </source>
</evidence>
<dbReference type="OrthoDB" id="680214at2"/>
<protein>
    <recommendedName>
        <fullName evidence="11">Transporter</fullName>
    </recommendedName>
</protein>
<dbReference type="AlphaFoldDB" id="A0A1V9GBH4"/>
<comment type="caution">
    <text evidence="9">The sequence shown here is derived from an EMBL/GenBank/DDBJ whole genome shotgun (WGS) entry which is preliminary data.</text>
</comment>
<evidence type="ECO:0008006" key="11">
    <source>
        <dbReference type="Google" id="ProtNLM"/>
    </source>
</evidence>
<evidence type="ECO:0000313" key="9">
    <source>
        <dbReference type="EMBL" id="OQP68009.1"/>
    </source>
</evidence>
<comment type="similarity">
    <text evidence="2">Belongs to the outer membrane factor (OMF) (TC 1.B.17) family.</text>
</comment>
<evidence type="ECO:0000256" key="5">
    <source>
        <dbReference type="ARBA" id="ARBA00022692"/>
    </source>
</evidence>
<sequence length="443" mass="49990">MNLKKKIVSGLALLLTIFSAEAQVRTISLEEAVRLGVQNSKQLKLAQNKIEQAVSQLEQAKDETLPTAKISGGYSHALMLQRSFALPSSDGTDPKSMKFPFDNTLYQATLSVNQPIIAGHRYRYARESANLLIQSSKLNAETDRDEIVYNVIGAYINFYKIQQNQKIVAQNLQDVESKLAEVKKFESQGLATKNDVLRFQLEKSNIQVQEIELNNNLKVVNYNLNILLGLPENTTVQVQDVVYKLDLNDRPDVYMKQALQDRKEFSSLNYQDKLAEINVKKVHDEKLPTVGVGGNLYYINPTKALFPKGATYLAPFVVGVNASWDITGFFKNKNKLTEANLQRQEVAATRELLTDQVKMDVNRSYNQYQQSLEKIKLLNDAVVQATENERITESKFKNNLATTTDRIDAQTLLYQSRLNLELAKADATAAYYTLLKSTGHIQP</sequence>
<comment type="subcellular location">
    <subcellularLocation>
        <location evidence="1">Cell outer membrane</location>
    </subcellularLocation>
</comment>
<name>A0A1V9GBH4_9BACT</name>
<dbReference type="InterPro" id="IPR051906">
    <property type="entry name" value="TolC-like"/>
</dbReference>
<evidence type="ECO:0000256" key="6">
    <source>
        <dbReference type="ARBA" id="ARBA00023136"/>
    </source>
</evidence>
<accession>A0A1V9GBH4</accession>
<evidence type="ECO:0000256" key="3">
    <source>
        <dbReference type="ARBA" id="ARBA00022448"/>
    </source>
</evidence>
<keyword evidence="4" id="KW-1134">Transmembrane beta strand</keyword>
<dbReference type="GO" id="GO:0015288">
    <property type="term" value="F:porin activity"/>
    <property type="evidence" value="ECO:0007669"/>
    <property type="project" value="TreeGrafter"/>
</dbReference>
<keyword evidence="7" id="KW-0998">Cell outer membrane</keyword>
<evidence type="ECO:0000256" key="1">
    <source>
        <dbReference type="ARBA" id="ARBA00004442"/>
    </source>
</evidence>
<keyword evidence="8" id="KW-0732">Signal</keyword>
<dbReference type="STRING" id="550983.A4R26_10980"/>
<dbReference type="GO" id="GO:0009279">
    <property type="term" value="C:cell outer membrane"/>
    <property type="evidence" value="ECO:0007669"/>
    <property type="project" value="UniProtKB-SubCell"/>
</dbReference>
<evidence type="ECO:0000256" key="4">
    <source>
        <dbReference type="ARBA" id="ARBA00022452"/>
    </source>
</evidence>
<evidence type="ECO:0000313" key="10">
    <source>
        <dbReference type="Proteomes" id="UP000192276"/>
    </source>
</evidence>
<feature type="chain" id="PRO_5012686778" description="Transporter" evidence="8">
    <location>
        <begin position="23"/>
        <end position="443"/>
    </location>
</feature>
<dbReference type="Gene3D" id="1.20.1600.10">
    <property type="entry name" value="Outer membrane efflux proteins (OEP)"/>
    <property type="match status" value="1"/>
</dbReference>
<dbReference type="PANTHER" id="PTHR30026:SF20">
    <property type="entry name" value="OUTER MEMBRANE PROTEIN TOLC"/>
    <property type="match status" value="1"/>
</dbReference>
<keyword evidence="3" id="KW-0813">Transport</keyword>
<evidence type="ECO:0000256" key="2">
    <source>
        <dbReference type="ARBA" id="ARBA00007613"/>
    </source>
</evidence>
<feature type="signal peptide" evidence="8">
    <location>
        <begin position="1"/>
        <end position="22"/>
    </location>
</feature>
<dbReference type="InterPro" id="IPR003423">
    <property type="entry name" value="OMP_efflux"/>
</dbReference>
<dbReference type="Proteomes" id="UP000192276">
    <property type="component" value="Unassembled WGS sequence"/>
</dbReference>
<dbReference type="PANTHER" id="PTHR30026">
    <property type="entry name" value="OUTER MEMBRANE PROTEIN TOLC"/>
    <property type="match status" value="1"/>
</dbReference>
<reference evidence="10" key="1">
    <citation type="submission" date="2016-04" db="EMBL/GenBank/DDBJ databases">
        <authorList>
            <person name="Chen L."/>
            <person name="Zhuang W."/>
            <person name="Wang G."/>
        </authorList>
    </citation>
    <scope>NUCLEOTIDE SEQUENCE [LARGE SCALE GENOMIC DNA]</scope>
    <source>
        <strain evidence="10">208</strain>
    </source>
</reference>
<dbReference type="EMBL" id="LWBP01000002">
    <property type="protein sequence ID" value="OQP68009.1"/>
    <property type="molecule type" value="Genomic_DNA"/>
</dbReference>
<dbReference type="GO" id="GO:0015562">
    <property type="term" value="F:efflux transmembrane transporter activity"/>
    <property type="evidence" value="ECO:0007669"/>
    <property type="project" value="InterPro"/>
</dbReference>
<proteinExistence type="inferred from homology"/>